<protein>
    <submittedName>
        <fullName evidence="2">Uncharacterized protein</fullName>
    </submittedName>
</protein>
<name>A0A1B0ZL34_9MICO</name>
<dbReference type="AlphaFoldDB" id="A0A1B0ZL34"/>
<reference evidence="2 3" key="1">
    <citation type="submission" date="2015-06" db="EMBL/GenBank/DDBJ databases">
        <title>Investigation of pathophysiology for high-risk pregnancy and development of treatment modality based on it.</title>
        <authorList>
            <person name="Kim B.-C."/>
            <person name="Lim S."/>
        </authorList>
    </citation>
    <scope>NUCLEOTIDE SEQUENCE [LARGE SCALE GENOMIC DNA]</scope>
    <source>
        <strain evidence="2 3">AD1-86</strain>
    </source>
</reference>
<accession>A0A1B0ZL34</accession>
<feature type="transmembrane region" description="Helical" evidence="1">
    <location>
        <begin position="430"/>
        <end position="447"/>
    </location>
</feature>
<sequence>MIEMLLLIVVIAFTLVLAYLPGYICMRILCGSSLLATAFAPAISMAIAGLAAIGASFVGLRWSLVPYGLACAALIAACGAARALGITLPPTRLRASLLALPSKRQAVAWAAALLAALAVCLVPLFVVARTPGAILERYDALYHLNALAFIRDRGDGSSLSMNALTRTDLSAASYPAGFHDLASLVPIANIPIVLNGSVLALAVVPWVVGNALLAAVVFPRVRWAGPTAAIGAALVPASPVDLWIHLSPIPNLIGFAILPGLLAAAYALWLTLEDAVQPQAPRGILSARASSSSHAPSGWRKAAAWVKPLVCMGGVAFLALVGLALLHPNTAVTLLLLLGVLSAVRILRAPKQRRVLWAIPVLALAPVFAVAFTPIGARATGFSGGLQVPMSTAFGEVFLGLLTVWPMPLGVVMALLWLPGLVVSLVRGERWLAACWVAVAVLYFDAAVDSPLNLSALYFRGQDRISIALAMLSIALMIPGIEVIAAWLRKALGARPRGRFTLVQGTALVLAVVAALSSIPFRHADAAKNLQPDYPGRGRFLQVGEREDFAAALPGMNADRSILASPYSGAAHMYALEGAKVYFPVAGMALSKKDRAVIDAVPRAYADPDACALLEEAGIGYVYQERDLYQYDPSFNPLGTVVLPAPGPTVFETEHSRLVEIDCG</sequence>
<feature type="transmembrane region" description="Helical" evidence="1">
    <location>
        <begin position="397"/>
        <end position="418"/>
    </location>
</feature>
<feature type="transmembrane region" description="Helical" evidence="1">
    <location>
        <begin position="355"/>
        <end position="377"/>
    </location>
</feature>
<dbReference type="Pfam" id="PF20176">
    <property type="entry name" value="DUF6541"/>
    <property type="match status" value="1"/>
</dbReference>
<dbReference type="InterPro" id="IPR046671">
    <property type="entry name" value="DUF6541"/>
</dbReference>
<feature type="transmembrane region" description="Helical" evidence="1">
    <location>
        <begin position="192"/>
        <end position="216"/>
    </location>
</feature>
<evidence type="ECO:0000256" key="1">
    <source>
        <dbReference type="SAM" id="Phobius"/>
    </source>
</evidence>
<evidence type="ECO:0000313" key="2">
    <source>
        <dbReference type="EMBL" id="ANP28608.1"/>
    </source>
</evidence>
<feature type="transmembrane region" description="Helical" evidence="1">
    <location>
        <begin position="252"/>
        <end position="272"/>
    </location>
</feature>
<feature type="transmembrane region" description="Helical" evidence="1">
    <location>
        <begin position="64"/>
        <end position="85"/>
    </location>
</feature>
<dbReference type="KEGG" id="dva:DAD186_20580"/>
<feature type="transmembrane region" description="Helical" evidence="1">
    <location>
        <begin position="500"/>
        <end position="521"/>
    </location>
</feature>
<evidence type="ECO:0000313" key="3">
    <source>
        <dbReference type="Proteomes" id="UP000092596"/>
    </source>
</evidence>
<feature type="transmembrane region" description="Helical" evidence="1">
    <location>
        <begin position="331"/>
        <end position="348"/>
    </location>
</feature>
<keyword evidence="1" id="KW-0812">Transmembrane</keyword>
<proteinExistence type="predicted"/>
<feature type="transmembrane region" description="Helical" evidence="1">
    <location>
        <begin position="38"/>
        <end position="58"/>
    </location>
</feature>
<dbReference type="STRING" id="1630135.DAD186_20580"/>
<organism evidence="2 3">
    <name type="scientific">Dermabacter vaginalis</name>
    <dbReference type="NCBI Taxonomy" id="1630135"/>
    <lineage>
        <taxon>Bacteria</taxon>
        <taxon>Bacillati</taxon>
        <taxon>Actinomycetota</taxon>
        <taxon>Actinomycetes</taxon>
        <taxon>Micrococcales</taxon>
        <taxon>Dermabacteraceae</taxon>
        <taxon>Dermabacter</taxon>
    </lineage>
</organism>
<feature type="transmembrane region" description="Helical" evidence="1">
    <location>
        <begin position="304"/>
        <end position="325"/>
    </location>
</feature>
<keyword evidence="1" id="KW-0472">Membrane</keyword>
<dbReference type="Proteomes" id="UP000092596">
    <property type="component" value="Chromosome"/>
</dbReference>
<gene>
    <name evidence="2" type="ORF">DAD186_20580</name>
</gene>
<keyword evidence="1" id="KW-1133">Transmembrane helix</keyword>
<dbReference type="PATRIC" id="fig|1630135.4.peg.2057"/>
<feature type="transmembrane region" description="Helical" evidence="1">
    <location>
        <begin position="6"/>
        <end position="26"/>
    </location>
</feature>
<feature type="transmembrane region" description="Helical" evidence="1">
    <location>
        <begin position="106"/>
        <end position="128"/>
    </location>
</feature>
<feature type="transmembrane region" description="Helical" evidence="1">
    <location>
        <begin position="467"/>
        <end position="488"/>
    </location>
</feature>
<dbReference type="EMBL" id="CP012117">
    <property type="protein sequence ID" value="ANP28608.1"/>
    <property type="molecule type" value="Genomic_DNA"/>
</dbReference>